<feature type="transmembrane region" description="Helical" evidence="1">
    <location>
        <begin position="12"/>
        <end position="35"/>
    </location>
</feature>
<feature type="transmembrane region" description="Helical" evidence="1">
    <location>
        <begin position="356"/>
        <end position="374"/>
    </location>
</feature>
<dbReference type="PROSITE" id="PS51832">
    <property type="entry name" value="HD_GYP"/>
    <property type="match status" value="1"/>
</dbReference>
<dbReference type="RefSeq" id="WP_170020633.1">
    <property type="nucleotide sequence ID" value="NZ_JABCSC020000001.1"/>
</dbReference>
<dbReference type="SMART" id="SM00471">
    <property type="entry name" value="HDc"/>
    <property type="match status" value="1"/>
</dbReference>
<dbReference type="InterPro" id="IPR003018">
    <property type="entry name" value="GAF"/>
</dbReference>
<dbReference type="InterPro" id="IPR029151">
    <property type="entry name" value="Sensor-like_sf"/>
</dbReference>
<dbReference type="PANTHER" id="PTHR45228:SF5">
    <property type="entry name" value="CYCLIC DI-GMP PHOSPHODIESTERASE VC_1348-RELATED"/>
    <property type="match status" value="1"/>
</dbReference>
<evidence type="ECO:0000259" key="3">
    <source>
        <dbReference type="PROSITE" id="PS51832"/>
    </source>
</evidence>
<dbReference type="SUPFAM" id="SSF103190">
    <property type="entry name" value="Sensory domain-like"/>
    <property type="match status" value="1"/>
</dbReference>
<dbReference type="PANTHER" id="PTHR45228">
    <property type="entry name" value="CYCLIC DI-GMP PHOSPHODIESTERASE TM_0186-RELATED"/>
    <property type="match status" value="1"/>
</dbReference>
<comment type="caution">
    <text evidence="4">The sequence shown here is derived from an EMBL/GenBank/DDBJ whole genome shotgun (WGS) entry which is preliminary data.</text>
</comment>
<dbReference type="Pfam" id="PF13492">
    <property type="entry name" value="GAF_3"/>
    <property type="match status" value="1"/>
</dbReference>
<evidence type="ECO:0000259" key="2">
    <source>
        <dbReference type="PROSITE" id="PS50885"/>
    </source>
</evidence>
<evidence type="ECO:0000256" key="1">
    <source>
        <dbReference type="SAM" id="Phobius"/>
    </source>
</evidence>
<feature type="domain" description="HAMP" evidence="2">
    <location>
        <begin position="375"/>
        <end position="428"/>
    </location>
</feature>
<protein>
    <submittedName>
        <fullName evidence="4">HD domain-containing protein</fullName>
    </submittedName>
</protein>
<dbReference type="InterPro" id="IPR003607">
    <property type="entry name" value="HD/PDEase_dom"/>
</dbReference>
<dbReference type="InterPro" id="IPR003660">
    <property type="entry name" value="HAMP_dom"/>
</dbReference>
<evidence type="ECO:0000313" key="5">
    <source>
        <dbReference type="Proteomes" id="UP000778523"/>
    </source>
</evidence>
<dbReference type="Gene3D" id="3.30.450.40">
    <property type="match status" value="1"/>
</dbReference>
<reference evidence="4 5" key="1">
    <citation type="submission" date="2020-06" db="EMBL/GenBank/DDBJ databases">
        <title>Draft genome of Uliginosibacterium sp. IMCC34675.</title>
        <authorList>
            <person name="Song J."/>
        </authorList>
    </citation>
    <scope>NUCLEOTIDE SEQUENCE [LARGE SCALE GENOMIC DNA]</scope>
    <source>
        <strain evidence="4 5">IMCC34675</strain>
    </source>
</reference>
<proteinExistence type="predicted"/>
<gene>
    <name evidence="4" type="ORF">HJ583_003880</name>
</gene>
<keyword evidence="1" id="KW-1133">Transmembrane helix</keyword>
<keyword evidence="1" id="KW-0812">Transmembrane</keyword>
<organism evidence="4 5">
    <name type="scientific">Uliginosibacterium aquaticum</name>
    <dbReference type="NCBI Taxonomy" id="2731212"/>
    <lineage>
        <taxon>Bacteria</taxon>
        <taxon>Pseudomonadati</taxon>
        <taxon>Pseudomonadota</taxon>
        <taxon>Betaproteobacteria</taxon>
        <taxon>Rhodocyclales</taxon>
        <taxon>Zoogloeaceae</taxon>
        <taxon>Uliginosibacterium</taxon>
    </lineage>
</organism>
<dbReference type="EMBL" id="JABCSC020000001">
    <property type="protein sequence ID" value="NSL54154.1"/>
    <property type="molecule type" value="Genomic_DNA"/>
</dbReference>
<keyword evidence="1" id="KW-0472">Membrane</keyword>
<dbReference type="Gene3D" id="6.10.340.10">
    <property type="match status" value="1"/>
</dbReference>
<dbReference type="Proteomes" id="UP000778523">
    <property type="component" value="Unassembled WGS sequence"/>
</dbReference>
<keyword evidence="5" id="KW-1185">Reference proteome</keyword>
<dbReference type="CDD" id="cd00077">
    <property type="entry name" value="HDc"/>
    <property type="match status" value="2"/>
</dbReference>
<dbReference type="Gene3D" id="1.10.3210.10">
    <property type="entry name" value="Hypothetical protein af1432"/>
    <property type="match status" value="2"/>
</dbReference>
<accession>A0ABX2ICB1</accession>
<name>A0ABX2ICB1_9RHOO</name>
<evidence type="ECO:0000313" key="4">
    <source>
        <dbReference type="EMBL" id="NSL54154.1"/>
    </source>
</evidence>
<dbReference type="InterPro" id="IPR037522">
    <property type="entry name" value="HD_GYP_dom"/>
</dbReference>
<dbReference type="InterPro" id="IPR029016">
    <property type="entry name" value="GAF-like_dom_sf"/>
</dbReference>
<sequence length="965" mass="106081">MNERGEHGHLRLPLHVLAAAGMALLLVLMAAVLVVHSYYSTRAVASSAVNESIRHVSRSLTEKLRGILQPAENQLELLSFSEIVRARTLSERLLSVGMAQAALKANPLLDAWYVGYPGGDFILFRPLREARLRESFQAPVGASLLVQSRSNGPGGRPIGEFLFYNAAGHLLRREERPAYSFDPRSRPWFIQAEQQGSGASIITDPYLFFTTRQPGVTLARLVHEGGPVVGADATLRELGKELGELKLSPGTQVAIIDASSSTVALEDARRSAVLDASRGEARLARLGDLGLPALVAAARLPASASQRSEVQLGRETWELISVPIELHARGKALRVLMAVPGSELFGEAQRLLWRQLWVILALVLGSIPLCFWLTQRVVRPLRDLAEEARAVTSFDFRPSRLKRSRIAEVDLLTSATGQMRATISRFLEVNSALNSQIQLEQLLGMVLDDVLAAVQARSGALYLFDPDSRTLSCSQQRGEGMPPYPLRLALEADAAHPVVQVALSRQSVIGMQGERGSEVFAVALETFERNFVGVLVLESSRPLGRGVGSLRDPQLAFVEALSSTAAVAIETRSLVESQKCLLDAIIKLLAGAIDAKSPYTGGHCQRVPELTLMLAEAAHASEEGALREFRLSVDEREAVRIAAWLHDCGKLTTPEYVVDKATKLETLYNRIHEIRTRFELLKRDAELAFWRARSPSAPTAQELAALQAEWQSLDDEFAFVAACNQGGEYLDAERIARLESIGARTWLRTLDDRLGLSREEAQLLAAQPVARLPATERLLADKPEHLVARPPSEQIAPDNPWGFHMDVPAARFNRGELHNLCVSRGTLTEEERYIINAHIVQTIVMLGDLPFPRHLRAVPEIAGSHHERMDGKGYPRRLTGSQMSVPARIMAIADVFEALTAADRPYKAPKTLSEALQIMARMVAEGHLDAELFALFVRSGVYLDYAGRYLRAEQIDSVDPARLGL</sequence>
<dbReference type="Pfam" id="PF13487">
    <property type="entry name" value="HD_5"/>
    <property type="match status" value="1"/>
</dbReference>
<dbReference type="SUPFAM" id="SSF55781">
    <property type="entry name" value="GAF domain-like"/>
    <property type="match status" value="1"/>
</dbReference>
<feature type="domain" description="HD-GYP" evidence="3">
    <location>
        <begin position="743"/>
        <end position="951"/>
    </location>
</feature>
<dbReference type="InterPro" id="IPR052020">
    <property type="entry name" value="Cyclic_di-GMP/3'3'-cGAMP_PDE"/>
</dbReference>
<dbReference type="Gene3D" id="3.30.450.20">
    <property type="entry name" value="PAS domain"/>
    <property type="match status" value="2"/>
</dbReference>
<dbReference type="SUPFAM" id="SSF109604">
    <property type="entry name" value="HD-domain/PDEase-like"/>
    <property type="match status" value="2"/>
</dbReference>
<dbReference type="PROSITE" id="PS50885">
    <property type="entry name" value="HAMP"/>
    <property type="match status" value="1"/>
</dbReference>